<dbReference type="AlphaFoldDB" id="A0AAN6XRW5"/>
<evidence type="ECO:0000313" key="1">
    <source>
        <dbReference type="EMBL" id="KAK4202662.1"/>
    </source>
</evidence>
<sequence length="644" mass="70609">MSETAPSAAGDQQDQGASLQKIQFLLSAKDDTSRFVGLALLKSVLDNTPELRTNEDGIVSLWESIPQKFLDRLIRTGSKQQAKGTNDMLDLAVSVLHTFTVLLPERSKQETKLVNRIPQLAACLLYCSDDTTRLALESLVSLVNQPEGAKVFDTIEDLSTLTEIAPSQPLVLDTLFYAWLGAMATTGDKKALSSKIDQTIGTLVISFKGTDGVTLLKFLGNFLPRLDPELLPPNPKWLTPLAKFVRDLVVSRPTADGRAAFANLSAALLEVYPIQAPQLLFADNFDAKSSTTSESPFAFLLVNLLLIDIRATIPTLLEQLNNPSYSATAQRLTSAYNVVSNFMGYLLRTLEALDSGESKDTTWVMNPDLLLKLRTSISETMSLTAEYLRDRWDASIAGAMGLHPEARTGAANESGVSHFTLAWDSKSVHSSQDQLILAAIRTLAIWLREDDGEQLRKEAAGLSDMFVDLYQTSSSPEKGLDFRRPVLVAFEGILEERKGKEAFLENGGWQALVDDLVNIFHASSTLSDEGEAARGVEIVRNLLQIAEAEQPGTREDWMDLVTKTAAWAVPDQKQPPMVEECQVAVLQLATTLLVNAHPGLRRRYTHSTSAIIGIATQLRDKVKKDKGLVEALSDVLETLGALRQ</sequence>
<keyword evidence="2" id="KW-1185">Reference proteome</keyword>
<dbReference type="Pfam" id="PF05536">
    <property type="entry name" value="Neurochondrin"/>
    <property type="match status" value="1"/>
</dbReference>
<dbReference type="EMBL" id="MU863895">
    <property type="protein sequence ID" value="KAK4202662.1"/>
    <property type="molecule type" value="Genomic_DNA"/>
</dbReference>
<dbReference type="Proteomes" id="UP001303160">
    <property type="component" value="Unassembled WGS sequence"/>
</dbReference>
<dbReference type="PANTHER" id="PTHR13109:SF7">
    <property type="entry name" value="NEUROCHONDRIN"/>
    <property type="match status" value="1"/>
</dbReference>
<accession>A0AAN6XRW5</accession>
<proteinExistence type="predicted"/>
<dbReference type="SUPFAM" id="SSF48371">
    <property type="entry name" value="ARM repeat"/>
    <property type="match status" value="1"/>
</dbReference>
<dbReference type="InterPro" id="IPR008709">
    <property type="entry name" value="Neurochondrin"/>
</dbReference>
<gene>
    <name evidence="1" type="ORF">QBC40DRAFT_39063</name>
</gene>
<protein>
    <submittedName>
        <fullName evidence="1">Neurochondrin-domain-containing protein</fullName>
    </submittedName>
</protein>
<reference evidence="1" key="1">
    <citation type="journal article" date="2023" name="Mol. Phylogenet. Evol.">
        <title>Genome-scale phylogeny and comparative genomics of the fungal order Sordariales.</title>
        <authorList>
            <person name="Hensen N."/>
            <person name="Bonometti L."/>
            <person name="Westerberg I."/>
            <person name="Brannstrom I.O."/>
            <person name="Guillou S."/>
            <person name="Cros-Aarteil S."/>
            <person name="Calhoun S."/>
            <person name="Haridas S."/>
            <person name="Kuo A."/>
            <person name="Mondo S."/>
            <person name="Pangilinan J."/>
            <person name="Riley R."/>
            <person name="LaButti K."/>
            <person name="Andreopoulos B."/>
            <person name="Lipzen A."/>
            <person name="Chen C."/>
            <person name="Yan M."/>
            <person name="Daum C."/>
            <person name="Ng V."/>
            <person name="Clum A."/>
            <person name="Steindorff A."/>
            <person name="Ohm R.A."/>
            <person name="Martin F."/>
            <person name="Silar P."/>
            <person name="Natvig D.O."/>
            <person name="Lalanne C."/>
            <person name="Gautier V."/>
            <person name="Ament-Velasquez S.L."/>
            <person name="Kruys A."/>
            <person name="Hutchinson M.I."/>
            <person name="Powell A.J."/>
            <person name="Barry K."/>
            <person name="Miller A.N."/>
            <person name="Grigoriev I.V."/>
            <person name="Debuchy R."/>
            <person name="Gladieux P."/>
            <person name="Hiltunen Thoren M."/>
            <person name="Johannesson H."/>
        </authorList>
    </citation>
    <scope>NUCLEOTIDE SEQUENCE</scope>
    <source>
        <strain evidence="1">CBS 315.58</strain>
    </source>
</reference>
<evidence type="ECO:0000313" key="2">
    <source>
        <dbReference type="Proteomes" id="UP001303160"/>
    </source>
</evidence>
<organism evidence="1 2">
    <name type="scientific">Triangularia verruculosa</name>
    <dbReference type="NCBI Taxonomy" id="2587418"/>
    <lineage>
        <taxon>Eukaryota</taxon>
        <taxon>Fungi</taxon>
        <taxon>Dikarya</taxon>
        <taxon>Ascomycota</taxon>
        <taxon>Pezizomycotina</taxon>
        <taxon>Sordariomycetes</taxon>
        <taxon>Sordariomycetidae</taxon>
        <taxon>Sordariales</taxon>
        <taxon>Podosporaceae</taxon>
        <taxon>Triangularia</taxon>
    </lineage>
</organism>
<dbReference type="InterPro" id="IPR016024">
    <property type="entry name" value="ARM-type_fold"/>
</dbReference>
<dbReference type="PANTHER" id="PTHR13109">
    <property type="entry name" value="NEUROCHONDRIN"/>
    <property type="match status" value="1"/>
</dbReference>
<name>A0AAN6XRW5_9PEZI</name>
<reference evidence="1" key="2">
    <citation type="submission" date="2023-05" db="EMBL/GenBank/DDBJ databases">
        <authorList>
            <consortium name="Lawrence Berkeley National Laboratory"/>
            <person name="Steindorff A."/>
            <person name="Hensen N."/>
            <person name="Bonometti L."/>
            <person name="Westerberg I."/>
            <person name="Brannstrom I.O."/>
            <person name="Guillou S."/>
            <person name="Cros-Aarteil S."/>
            <person name="Calhoun S."/>
            <person name="Haridas S."/>
            <person name="Kuo A."/>
            <person name="Mondo S."/>
            <person name="Pangilinan J."/>
            <person name="Riley R."/>
            <person name="Labutti K."/>
            <person name="Andreopoulos B."/>
            <person name="Lipzen A."/>
            <person name="Chen C."/>
            <person name="Yanf M."/>
            <person name="Daum C."/>
            <person name="Ng V."/>
            <person name="Clum A."/>
            <person name="Ohm R."/>
            <person name="Martin F."/>
            <person name="Silar P."/>
            <person name="Natvig D."/>
            <person name="Lalanne C."/>
            <person name="Gautier V."/>
            <person name="Ament-Velasquez S.L."/>
            <person name="Kruys A."/>
            <person name="Hutchinson M.I."/>
            <person name="Powell A.J."/>
            <person name="Barry K."/>
            <person name="Miller A.N."/>
            <person name="Grigoriev I.V."/>
            <person name="Debuchy R."/>
            <person name="Gladieux P."/>
            <person name="Thoren M.H."/>
            <person name="Johannesson H."/>
        </authorList>
    </citation>
    <scope>NUCLEOTIDE SEQUENCE</scope>
    <source>
        <strain evidence="1">CBS 315.58</strain>
    </source>
</reference>
<comment type="caution">
    <text evidence="1">The sequence shown here is derived from an EMBL/GenBank/DDBJ whole genome shotgun (WGS) entry which is preliminary data.</text>
</comment>